<evidence type="ECO:0000313" key="17">
    <source>
        <dbReference type="EMBL" id="CAH1986865.1"/>
    </source>
</evidence>
<protein>
    <recommendedName>
        <fullName evidence="16">AAA+ ATPase domain-containing protein</fullName>
    </recommendedName>
</protein>
<dbReference type="GO" id="GO:0097729">
    <property type="term" value="C:9+2 motile cilium"/>
    <property type="evidence" value="ECO:0007669"/>
    <property type="project" value="UniProtKB-ARBA"/>
</dbReference>
<dbReference type="SUPFAM" id="SSF52540">
    <property type="entry name" value="P-loop containing nucleoside triphosphate hydrolases"/>
    <property type="match status" value="4"/>
</dbReference>
<feature type="coiled-coil region" evidence="15">
    <location>
        <begin position="2440"/>
        <end position="2540"/>
    </location>
</feature>
<dbReference type="FunFam" id="1.20.58.1120:FF:000002">
    <property type="entry name" value="Dynein heavy chain 9, axonemal"/>
    <property type="match status" value="1"/>
</dbReference>
<dbReference type="Pfam" id="PF12780">
    <property type="entry name" value="AAA_8"/>
    <property type="match status" value="1"/>
</dbReference>
<feature type="domain" description="AAA+ ATPase" evidence="16">
    <location>
        <begin position="1865"/>
        <end position="2010"/>
    </location>
</feature>
<dbReference type="GO" id="GO:0005524">
    <property type="term" value="F:ATP binding"/>
    <property type="evidence" value="ECO:0007669"/>
    <property type="project" value="UniProtKB-KW"/>
</dbReference>
<dbReference type="FunFam" id="1.10.8.1220:FF:000001">
    <property type="entry name" value="Dynein axonemal heavy chain 5"/>
    <property type="match status" value="1"/>
</dbReference>
<dbReference type="FunFam" id="1.20.140.100:FF:000001">
    <property type="entry name" value="dynein heavy chain 17, axonemal"/>
    <property type="match status" value="1"/>
</dbReference>
<dbReference type="InterPro" id="IPR042222">
    <property type="entry name" value="Dynein_2_N"/>
</dbReference>
<dbReference type="Gene3D" id="1.10.287.2620">
    <property type="match status" value="1"/>
</dbReference>
<evidence type="ECO:0000256" key="3">
    <source>
        <dbReference type="ARBA" id="ARBA00022490"/>
    </source>
</evidence>
<dbReference type="FunFam" id="1.10.472.130:FF:000001">
    <property type="entry name" value="Dynein, axonemal, heavy chain 9"/>
    <property type="match status" value="1"/>
</dbReference>
<dbReference type="Gene3D" id="1.10.472.130">
    <property type="match status" value="1"/>
</dbReference>
<dbReference type="Gene3D" id="1.20.58.1120">
    <property type="match status" value="1"/>
</dbReference>
<keyword evidence="7" id="KW-0067">ATP-binding</keyword>
<dbReference type="InterPro" id="IPR035706">
    <property type="entry name" value="AAA_9"/>
</dbReference>
<keyword evidence="8" id="KW-0282">Flagellum</keyword>
<dbReference type="Pfam" id="PF12775">
    <property type="entry name" value="AAA_7"/>
    <property type="match status" value="1"/>
</dbReference>
<evidence type="ECO:0000256" key="9">
    <source>
        <dbReference type="ARBA" id="ARBA00023017"/>
    </source>
</evidence>
<dbReference type="Gene3D" id="3.20.180.20">
    <property type="entry name" value="Dynein heavy chain, N-terminal domain 2"/>
    <property type="match status" value="1"/>
</dbReference>
<dbReference type="Pfam" id="PF17857">
    <property type="entry name" value="AAA_lid_1"/>
    <property type="match status" value="1"/>
</dbReference>
<dbReference type="InterPro" id="IPR027417">
    <property type="entry name" value="P-loop_NTPase"/>
</dbReference>
<dbReference type="FunFam" id="1.20.920.20:FF:000003">
    <property type="entry name" value="Dynein axonemal heavy chain 17"/>
    <property type="match status" value="1"/>
</dbReference>
<comment type="subcellular location">
    <subcellularLocation>
        <location evidence="1">Cytoplasm</location>
        <location evidence="1">Cytoskeleton</location>
        <location evidence="1">Flagellum axoneme</location>
    </subcellularLocation>
</comment>
<comment type="caution">
    <text evidence="17">The sequence shown here is derived from an EMBL/GenBank/DDBJ whole genome shotgun (WGS) entry which is preliminary data.</text>
</comment>
<accession>A0A9P0PJX9</accession>
<dbReference type="Gene3D" id="1.10.8.1220">
    <property type="match status" value="1"/>
</dbReference>
<dbReference type="Pfam" id="PF12774">
    <property type="entry name" value="AAA_6"/>
    <property type="match status" value="1"/>
</dbReference>
<dbReference type="EMBL" id="CAKOFQ010007007">
    <property type="protein sequence ID" value="CAH1986865.1"/>
    <property type="molecule type" value="Genomic_DNA"/>
</dbReference>
<feature type="coiled-coil region" evidence="15">
    <location>
        <begin position="2684"/>
        <end position="2725"/>
    </location>
</feature>
<dbReference type="InterPro" id="IPR035699">
    <property type="entry name" value="AAA_6"/>
</dbReference>
<dbReference type="Gene3D" id="1.20.140.100">
    <property type="entry name" value="Dynein heavy chain, N-terminal domain 2"/>
    <property type="match status" value="1"/>
</dbReference>
<dbReference type="FunFam" id="1.10.287.2620:FF:000004">
    <property type="entry name" value="Dynein axonemal heavy chain 17"/>
    <property type="match status" value="1"/>
</dbReference>
<evidence type="ECO:0000256" key="1">
    <source>
        <dbReference type="ARBA" id="ARBA00004611"/>
    </source>
</evidence>
<evidence type="ECO:0000256" key="5">
    <source>
        <dbReference type="ARBA" id="ARBA00022737"/>
    </source>
</evidence>
<dbReference type="FunFam" id="3.40.50.300:FF:000411">
    <property type="entry name" value="dynein heavy chain 17, axonemal"/>
    <property type="match status" value="1"/>
</dbReference>
<dbReference type="InterPro" id="IPR042219">
    <property type="entry name" value="AAA_lid_11_sf"/>
</dbReference>
<keyword evidence="14" id="KW-0966">Cell projection</keyword>
<dbReference type="InterPro" id="IPR042228">
    <property type="entry name" value="Dynein_linker_3"/>
</dbReference>
<keyword evidence="18" id="KW-1185">Reference proteome</keyword>
<gene>
    <name evidence="17" type="ORF">ACAOBT_LOCUS17488</name>
</gene>
<dbReference type="GO" id="GO:0045505">
    <property type="term" value="F:dynein intermediate chain binding"/>
    <property type="evidence" value="ECO:0007669"/>
    <property type="project" value="InterPro"/>
</dbReference>
<evidence type="ECO:0000256" key="13">
    <source>
        <dbReference type="ARBA" id="ARBA00023212"/>
    </source>
</evidence>
<dbReference type="Pfam" id="PF08393">
    <property type="entry name" value="DHC_N2"/>
    <property type="match status" value="1"/>
</dbReference>
<dbReference type="GO" id="GO:0005930">
    <property type="term" value="C:axoneme"/>
    <property type="evidence" value="ECO:0007669"/>
    <property type="project" value="UniProtKB-ARBA"/>
</dbReference>
<dbReference type="InterPro" id="IPR026983">
    <property type="entry name" value="DHC"/>
</dbReference>
<dbReference type="InterPro" id="IPR024743">
    <property type="entry name" value="Dynein_HC_stalk"/>
</dbReference>
<dbReference type="InterPro" id="IPR041589">
    <property type="entry name" value="DNAH3_AAA_lid_1"/>
</dbReference>
<dbReference type="Gene3D" id="3.40.50.300">
    <property type="entry name" value="P-loop containing nucleotide triphosphate hydrolases"/>
    <property type="match status" value="5"/>
</dbReference>
<comment type="similarity">
    <text evidence="2">Belongs to the dynein heavy chain family.</text>
</comment>
<evidence type="ECO:0000256" key="2">
    <source>
        <dbReference type="ARBA" id="ARBA00008887"/>
    </source>
</evidence>
<keyword evidence="11" id="KW-0969">Cilium</keyword>
<keyword evidence="5" id="KW-0677">Repeat</keyword>
<dbReference type="Gene3D" id="1.10.8.710">
    <property type="match status" value="1"/>
</dbReference>
<keyword evidence="10 15" id="KW-0175">Coiled coil</keyword>
<dbReference type="InterPro" id="IPR013594">
    <property type="entry name" value="Dynein_heavy_tail"/>
</dbReference>
<dbReference type="PANTHER" id="PTHR45703">
    <property type="entry name" value="DYNEIN HEAVY CHAIN"/>
    <property type="match status" value="1"/>
</dbReference>
<keyword evidence="9" id="KW-0243">Dynein</keyword>
<evidence type="ECO:0000256" key="6">
    <source>
        <dbReference type="ARBA" id="ARBA00022741"/>
    </source>
</evidence>
<dbReference type="InterPro" id="IPR043157">
    <property type="entry name" value="Dynein_AAA1S"/>
</dbReference>
<keyword evidence="13" id="KW-0206">Cytoskeleton</keyword>
<dbReference type="GO" id="GO:0051959">
    <property type="term" value="F:dynein light intermediate chain binding"/>
    <property type="evidence" value="ECO:0007669"/>
    <property type="project" value="InterPro"/>
</dbReference>
<dbReference type="Gene3D" id="1.20.920.20">
    <property type="match status" value="1"/>
</dbReference>
<dbReference type="Proteomes" id="UP001152888">
    <property type="component" value="Unassembled WGS sequence"/>
</dbReference>
<dbReference type="SMART" id="SM00382">
    <property type="entry name" value="AAA"/>
    <property type="match status" value="2"/>
</dbReference>
<evidence type="ECO:0000256" key="11">
    <source>
        <dbReference type="ARBA" id="ARBA00023069"/>
    </source>
</evidence>
<dbReference type="FunFam" id="1.10.8.720:FF:000002">
    <property type="entry name" value="Dynein heavy chain 9, axonemal"/>
    <property type="match status" value="1"/>
</dbReference>
<organism evidence="17 18">
    <name type="scientific">Acanthoscelides obtectus</name>
    <name type="common">Bean weevil</name>
    <name type="synonym">Bruchus obtectus</name>
    <dbReference type="NCBI Taxonomy" id="200917"/>
    <lineage>
        <taxon>Eukaryota</taxon>
        <taxon>Metazoa</taxon>
        <taxon>Ecdysozoa</taxon>
        <taxon>Arthropoda</taxon>
        <taxon>Hexapoda</taxon>
        <taxon>Insecta</taxon>
        <taxon>Pterygota</taxon>
        <taxon>Neoptera</taxon>
        <taxon>Endopterygota</taxon>
        <taxon>Coleoptera</taxon>
        <taxon>Polyphaga</taxon>
        <taxon>Cucujiformia</taxon>
        <taxon>Chrysomeloidea</taxon>
        <taxon>Chrysomelidae</taxon>
        <taxon>Bruchinae</taxon>
        <taxon>Bruchini</taxon>
        <taxon>Acanthoscelides</taxon>
    </lineage>
</organism>
<dbReference type="Gene3D" id="6.10.140.1060">
    <property type="match status" value="1"/>
</dbReference>
<dbReference type="FunFam" id="1.20.920.30:FF:000003">
    <property type="entry name" value="Dynein axonemal heavy chain 17"/>
    <property type="match status" value="1"/>
</dbReference>
<name>A0A9P0PJX9_ACAOB</name>
<dbReference type="InterPro" id="IPR004273">
    <property type="entry name" value="Dynein_heavy_D6_P-loop"/>
</dbReference>
<evidence type="ECO:0000256" key="4">
    <source>
        <dbReference type="ARBA" id="ARBA00022701"/>
    </source>
</evidence>
<evidence type="ECO:0000256" key="12">
    <source>
        <dbReference type="ARBA" id="ARBA00023175"/>
    </source>
</evidence>
<evidence type="ECO:0000256" key="7">
    <source>
        <dbReference type="ARBA" id="ARBA00022840"/>
    </source>
</evidence>
<dbReference type="Pfam" id="PF18198">
    <property type="entry name" value="AAA_lid_11"/>
    <property type="match status" value="1"/>
</dbReference>
<dbReference type="Pfam" id="PF03028">
    <property type="entry name" value="Dynein_heavy"/>
    <property type="match status" value="1"/>
</dbReference>
<keyword evidence="4" id="KW-0493">Microtubule</keyword>
<dbReference type="FunFam" id="1.10.8.710:FF:000002">
    <property type="entry name" value="dynein heavy chain 17, axonemal"/>
    <property type="match status" value="1"/>
</dbReference>
<dbReference type="InterPro" id="IPR041466">
    <property type="entry name" value="Dynein_AAA5_ext"/>
</dbReference>
<dbReference type="Pfam" id="PF12781">
    <property type="entry name" value="AAA_9"/>
    <property type="match status" value="1"/>
</dbReference>
<evidence type="ECO:0000256" key="14">
    <source>
        <dbReference type="ARBA" id="ARBA00023273"/>
    </source>
</evidence>
<dbReference type="Gene3D" id="1.20.920.30">
    <property type="match status" value="1"/>
</dbReference>
<dbReference type="FunFam" id="3.40.50.300:FF:000219">
    <property type="entry name" value="Dynein axonemal heavy chain 17"/>
    <property type="match status" value="1"/>
</dbReference>
<dbReference type="PANTHER" id="PTHR45703:SF8">
    <property type="entry name" value="DYNEINS HEAVY CHAIN"/>
    <property type="match status" value="1"/>
</dbReference>
<evidence type="ECO:0000259" key="16">
    <source>
        <dbReference type="SMART" id="SM00382"/>
    </source>
</evidence>
<dbReference type="FunFam" id="3.40.50.300:FF:000049">
    <property type="entry name" value="Dynein, axonemal, heavy chain 5"/>
    <property type="match status" value="1"/>
</dbReference>
<dbReference type="GO" id="GO:0005874">
    <property type="term" value="C:microtubule"/>
    <property type="evidence" value="ECO:0007669"/>
    <property type="project" value="UniProtKB-KW"/>
</dbReference>
<evidence type="ECO:0000313" key="18">
    <source>
        <dbReference type="Proteomes" id="UP001152888"/>
    </source>
</evidence>
<dbReference type="FunFam" id="3.40.50.300:FF:000667">
    <property type="entry name" value="Dynein axonemal heavy chain 11"/>
    <property type="match status" value="1"/>
</dbReference>
<dbReference type="Pfam" id="PF17852">
    <property type="entry name" value="Dynein_AAA_lid"/>
    <property type="match status" value="1"/>
</dbReference>
<dbReference type="InterPro" id="IPR041658">
    <property type="entry name" value="AAA_lid_11"/>
</dbReference>
<dbReference type="FunFam" id="3.40.50.300:FF:001810">
    <property type="entry name" value="Cytoplasmic dynein 2 heavy chain 1"/>
    <property type="match status" value="1"/>
</dbReference>
<dbReference type="InterPro" id="IPR003593">
    <property type="entry name" value="AAA+_ATPase"/>
</dbReference>
<dbReference type="OrthoDB" id="447173at2759"/>
<keyword evidence="6" id="KW-0547">Nucleotide-binding</keyword>
<evidence type="ECO:0000256" key="10">
    <source>
        <dbReference type="ARBA" id="ARBA00023054"/>
    </source>
</evidence>
<feature type="domain" description="AAA+ ATPase" evidence="16">
    <location>
        <begin position="1260"/>
        <end position="1396"/>
    </location>
</feature>
<dbReference type="GO" id="GO:0007018">
    <property type="term" value="P:microtubule-based movement"/>
    <property type="evidence" value="ECO:0007669"/>
    <property type="project" value="InterPro"/>
</dbReference>
<dbReference type="GO" id="GO:0030286">
    <property type="term" value="C:dynein complex"/>
    <property type="evidence" value="ECO:0007669"/>
    <property type="project" value="UniProtKB-KW"/>
</dbReference>
<sequence>MPPVAGTLRWTNNLAARLTGPLQNFKSLQHPIVESPRAMSIITRAEKFLDTIKEFNTKTFNEWAEQVPTQIQCSLKQCLLERNSKTNELNMNFNPQLTAVLREIRYLKLTGQENISEDILKISEKDQILQKYISVLTATVTWYNTVKKSSREVEFHLIENDILKIDEMVQIGEKDLNWESTDIWTYLTDLHLLIGNLHNNLQKCQDNLQAIKNILVPFARHPLFERKDGKKDGFLDIQNKEEILNKRKTDLMNASVEVRRLLDENMQIFGMRDKQDDKKWIQYEDYIDDIVTNYLYQSVGCCLGYINEHMDPSNNLAPLFECQLELLEPNIVFTPSLDPNNPKGLRCFVKDLIDKITETIVVVDRFSKKKTIPYIDEIVSNRDIVDIKEDILKSIDKVIEEAYQFSENFDNYSYLWLDDRHEYLYEFLNYGRQLTAEELEYISLKDPLAPKPSPPRMEQFREQIDNFENIWSEVEKMKESEIFHNWYKLDVRPFKQALLNTIRKWGNMFKEHLVNTVTNSLSDLSQFIRRADEGLQQSIAEGDYQTLVNVMGFLLNVKDRQATTDEMFGPLRETIELLKYYDQDIPEEVNVYLQELPEQWNNTKKIAVTVKQQVAPLQAAEVACIRKRIVDFDHRVTYYREVFKRYAFFRYNCPKPYDMVDRVDEDLRKLEKEMRDIHESGSLFEVNVPEFKILRQCRRDLRLLKQLWDYVHIVHSCVDDWKTTAWRKIDVENMDIECKKFAKEVKMLDKEMRLWDTYIGVECTVKNTLTSLKAVGELQNPAIRERHWDQLMTSTKTRIVMDANTTLADLLELNLHECEEEVKNIVDKAVKEMSMEKILRELNITWSAMEFEQELHARTGCTLLRASEELIETLEENQVQMQNLITSKFIAHFLEEVSSWQYKLGLADQVISIWFEVQRTWMHLESIFMSSEDIRKQLPEDSARFDNTDKNFKELMKEMAKIPNVIESTNRPGLLEVLEAYQKDLTLCEKALAVYLETKRLAFPRFYFVSSADLLDVLSNGNQPELVVKHLTKLFDSIAKLNFGKKEDNTLDKSIIGMYAKDGEYVQFNQTTSCDGPVEVWLNRVQDSMRCSIRLYIGDGVLSYEEKPRDQWLFDFPAQIWWTTEVNIAFSRLEEGYDNALRDYYKKQVSQLSTLISLLLGDLSKQDRQKIMTICTIDVHSRDVVGKLIQMKVESASAFPWVSQLRHRWQESEKQCYANICDAQFRYSYEYLGNTPRLVITPLTDRCYITLTQSLHLVMGGGPAGPAGTGKTETTKDLGRALGIMVYVFNCSEQMDYKSCGNIYKGLAQTGAWGCFDEFNRISVEVLSVVAVQVKSVLDAIKNKKITFDFMGDMINLVPTVGIFITMNPGYAGRTELPENLKALFRPCAMVVPDFELICEIMLVAEGFQEAKILARKFITLYTLCKELLSKQDHYDWGLRAIKSVLVVAGSLKRGDPGRPEEEVLMRALRDFNVPKIVTDDTPVFMGLIGDLFPALEVPRKRDAEFERTVKQAAMDLKLQPEDNFILKVVQLEELLEVRHSVFIVGNAGTGKTEVWKTLFKTYVNIKRKPVYNDLNPKAVTNDELFGIINPATREWKDGLLSVLMRDQANLQGENPKWIVLDGDIDPMWIESLNTVMDDNKVLTLASNERIALTPTMRLLFEISNLRTATPATVSRAGILYINPQDLGWNPYVTSWIDTRENQTEKSNLIMLFDKYIPICLENVRTRFKKITPITETSHLAMLCHLLECLLIPSNVPPDCPKELYELYFVFCCVWAFGSAMFQEQATDYRVEFTKWWVNEFKTVKFPTGGTVFDYYIDFESKQFVPWTESLGRFELDPDVPLQAVLVHTAESIRIRYFLDLLMEKRNPVMLVGTAGCGKTVLVKDKLGALSENYAITNVPFNFYTSSEMLQKILEKPLEKKAGRNYGPPGNKTMVYFIDDMNMPEVDGYGTVQPHTLIRQHLDYNHWYDRNRLTLKEIHNCQYVACMNPTAGSFTINPRLQRHFCVFAISFPGTEALNMIYHSILSQHLTNPEYKFPSFICKLSDNIVNASVALHHKVSQIYLPTAVKFHYIFNLRDISNVFQGLLFSTNDCLNQPFDLVRLWVHECQRVYGDKLIEEKDIDSFSKLQLDIFKKNFEEIDESIVFEKPNIYCHFAGGIGEPKYMPIKKWIDLTKLLNEALSSYNDLVAAMNLVLFEDAMMHICRINRILESPRGSALLVGVGGSGKQSLARLAAFISSLEVSQIQLKKGYGVLDLKKEMAVLYLKSGLKNVGIMFLMTDAQVPNEQFLVLINDMLASGEIPDMFPDDEIENIIAGVRNEVKGAGILDTRENCWKFFIERVRRQLKVVLCFSPVGSTLRVRSRKFPAIINCTQINWFHEWPQEALVSVSLKFLQEVSVLPGDLRDSAARFMAYAHTSVNTMSKLYLQNERRYNYTTPKSYLEQITLYSKLLNQKAEELESKIKRLENGLEKLRTTAIQVDELKKKLAVQEIELKEKNEAADELIKIVGIETEKVSIEKNLADEEEEKVATIAEEVSKKQKDCEEDLRKAEPALIAAQEALNTLNKANLTELKSFGSPPAAVTNVTAAVMVLLSQDGKVPKDRSWKAAKIVMAKVDTFLDALINYDKENIHPEVIKSIEPYLRNPEFEPEFVRSKSAAAAGLCAWVINIIKFYEVFCDVEPKRKALAAANAELAAAKEKLDSIKKKVVSLEEQLAKLTADFEKATHEKLLCQQEADATNATIQLANRLVGGLASENVRWAEAVNSFLENGKMLPGDVLLTTAFISYVGCFTKQYRLDLLHKMWLPFFNNLDPPIPITENLDPLLLLTDDTIIAKWQNEGLPSDRMSIENATILSNSERWPLMIDPQLQGIKWIKQRYGYDLKVIRLGQKSYLEVIEKSITQGATVLLENIEETVDPVLDTLLGRYLIKKGKAIKIGDKEIEYNPNFRLILHTKLANPHYKPEMQAQATLINFTVTRDGLEDQLLAEVVKAERPDLEDLKADLTKQQNDFKITLKTLEDDLLSRLSSAGGNLLGDTTLVENLETTKRTAAEIEQKVAEAKVTSQKIDQAREYYRPAAARASLLYFILNDLNMINPIYQFSLKAFSVVFQKAIAKADPAETVAERVNNLIACISFSVFQYTTRGLFECDKLIFASQMTFQILLMNEEIQAMDLDFLLRFPIKPHVSSPVDFLANNSWGGICSLATKDEFRNLDRDIENNPKRWKKLVECECPEKEKFPQEWKNKTALQRLCMMRALRPDRMIYAMMAFIEEKLGSKYVDNKTLEFEKSFEEASQSTPIFFILSPGVNPLKDVEELGEKLGFTLDKGNFHNVSLGQGQEVVAEKAMEVGAKHGHWVVLQNIHLVKKWLPALEKNLEKYAEGSHPDYRVFMSAEPAASPTAHIIPQGILESSIKITNEPPTGIKANLHKALSNFNQETLEQCSKEAEFKVILFSLCYFHAVVAERRKFGPQGWNKIYPFNVGDLTISVFVLYNYLEANTKVPWEDLRFLFGEIMYGGHITDDWDRRLCISYLEELLQPDLVSR</sequence>
<dbReference type="InterPro" id="IPR024317">
    <property type="entry name" value="Dynein_heavy_chain_D4_dom"/>
</dbReference>
<evidence type="ECO:0000256" key="8">
    <source>
        <dbReference type="ARBA" id="ARBA00022846"/>
    </source>
</evidence>
<dbReference type="InterPro" id="IPR013602">
    <property type="entry name" value="Dynein_heavy_linker"/>
</dbReference>
<dbReference type="Pfam" id="PF08385">
    <property type="entry name" value="DHC_N1"/>
    <property type="match status" value="1"/>
</dbReference>
<proteinExistence type="inferred from homology"/>
<evidence type="ECO:0000256" key="15">
    <source>
        <dbReference type="SAM" id="Coils"/>
    </source>
</evidence>
<dbReference type="Pfam" id="PF12777">
    <property type="entry name" value="MT"/>
    <property type="match status" value="1"/>
</dbReference>
<dbReference type="Gene3D" id="1.10.8.720">
    <property type="entry name" value="Region D6 of dynein motor"/>
    <property type="match status" value="1"/>
</dbReference>
<keyword evidence="3" id="KW-0963">Cytoplasm</keyword>
<dbReference type="GO" id="GO:0008569">
    <property type="term" value="F:minus-end-directed microtubule motor activity"/>
    <property type="evidence" value="ECO:0007669"/>
    <property type="project" value="InterPro"/>
</dbReference>
<reference evidence="17" key="1">
    <citation type="submission" date="2022-03" db="EMBL/GenBank/DDBJ databases">
        <authorList>
            <person name="Sayadi A."/>
        </authorList>
    </citation>
    <scope>NUCLEOTIDE SEQUENCE</scope>
</reference>
<feature type="coiled-coil region" evidence="15">
    <location>
        <begin position="2997"/>
        <end position="3059"/>
    </location>
</feature>
<dbReference type="FunFam" id="3.20.180.20:FF:000001">
    <property type="entry name" value="Dynein axonemal heavy chain 5"/>
    <property type="match status" value="1"/>
</dbReference>
<keyword evidence="12" id="KW-0505">Motor protein</keyword>